<evidence type="ECO:0000313" key="2">
    <source>
        <dbReference type="EMBL" id="DAD37382.1"/>
    </source>
</evidence>
<name>A0A822YXH3_NELNU</name>
<evidence type="ECO:0000313" key="3">
    <source>
        <dbReference type="Proteomes" id="UP000607653"/>
    </source>
</evidence>
<reference evidence="2 3" key="1">
    <citation type="journal article" date="2020" name="Mol. Biol. Evol.">
        <title>Distinct Expression and Methylation Patterns for Genes with Different Fates following a Single Whole-Genome Duplication in Flowering Plants.</title>
        <authorList>
            <person name="Shi T."/>
            <person name="Rahmani R.S."/>
            <person name="Gugger P.F."/>
            <person name="Wang M."/>
            <person name="Li H."/>
            <person name="Zhang Y."/>
            <person name="Li Z."/>
            <person name="Wang Q."/>
            <person name="Van de Peer Y."/>
            <person name="Marchal K."/>
            <person name="Chen J."/>
        </authorList>
    </citation>
    <scope>NUCLEOTIDE SEQUENCE [LARGE SCALE GENOMIC DNA]</scope>
    <source>
        <tissue evidence="2">Leaf</tissue>
    </source>
</reference>
<organism evidence="2 3">
    <name type="scientific">Nelumbo nucifera</name>
    <name type="common">Sacred lotus</name>
    <dbReference type="NCBI Taxonomy" id="4432"/>
    <lineage>
        <taxon>Eukaryota</taxon>
        <taxon>Viridiplantae</taxon>
        <taxon>Streptophyta</taxon>
        <taxon>Embryophyta</taxon>
        <taxon>Tracheophyta</taxon>
        <taxon>Spermatophyta</taxon>
        <taxon>Magnoliopsida</taxon>
        <taxon>Proteales</taxon>
        <taxon>Nelumbonaceae</taxon>
        <taxon>Nelumbo</taxon>
    </lineage>
</organism>
<keyword evidence="1" id="KW-0812">Transmembrane</keyword>
<dbReference type="EMBL" id="DUZY01000004">
    <property type="protein sequence ID" value="DAD37382.1"/>
    <property type="molecule type" value="Genomic_DNA"/>
</dbReference>
<keyword evidence="1" id="KW-1133">Transmembrane helix</keyword>
<protein>
    <submittedName>
        <fullName evidence="2">Uncharacterized protein</fullName>
    </submittedName>
</protein>
<dbReference type="Proteomes" id="UP000607653">
    <property type="component" value="Unassembled WGS sequence"/>
</dbReference>
<proteinExistence type="predicted"/>
<keyword evidence="1" id="KW-0472">Membrane</keyword>
<feature type="transmembrane region" description="Helical" evidence="1">
    <location>
        <begin position="24"/>
        <end position="47"/>
    </location>
</feature>
<comment type="caution">
    <text evidence="2">The sequence shown here is derived from an EMBL/GenBank/DDBJ whole genome shotgun (WGS) entry which is preliminary data.</text>
</comment>
<keyword evidence="3" id="KW-1185">Reference proteome</keyword>
<sequence>MENKDGVSKGDKLLLGSCYCNAPLHLPIIFLIRVPCIIASLDLLAFVEIGTMRFL</sequence>
<gene>
    <name evidence="2" type="ORF">HUJ06_008023</name>
</gene>
<accession>A0A822YXH3</accession>
<dbReference type="AlphaFoldDB" id="A0A822YXH3"/>
<evidence type="ECO:0000256" key="1">
    <source>
        <dbReference type="SAM" id="Phobius"/>
    </source>
</evidence>